<evidence type="ECO:0000313" key="2">
    <source>
        <dbReference type="EMBL" id="DAF86352.1"/>
    </source>
</evidence>
<accession>A0A8S5TW09</accession>
<evidence type="ECO:0000259" key="1">
    <source>
        <dbReference type="Pfam" id="PF09588"/>
    </source>
</evidence>
<keyword evidence="2" id="KW-0269">Exonuclease</keyword>
<dbReference type="InterPro" id="IPR011604">
    <property type="entry name" value="PDDEXK-like_dom_sf"/>
</dbReference>
<dbReference type="InterPro" id="IPR011335">
    <property type="entry name" value="Restrct_endonuc-II-like"/>
</dbReference>
<sequence>MNKCCEKIVDVTKISHDEWLDTRRTGIGGSDSSTIVGLNPYNSPYALYLDKIGDCPEKPDSEAMRQGRDFEQYVADRWMEATGKKCRRNNFMWRSTRWPYMLADIDREIVGENAGLECKTTSVFNKSDLASGEIPQTYYVQCQHYMAVLGFDRMYLAVLVLNRGFYHFVIERDEAEIEALAAAEGEFWQCITNQQPPEVDGSEATVNAIKKQYPEAAADLPMMELGKSAADDLAALTEINADIKSLKVSGEAIKARIMAEMGECPVAAAPGWNICWKNQSRKSIDSKKLKAEYPEAYDSCLSESSSRVFRFTKAKN</sequence>
<dbReference type="GO" id="GO:0004527">
    <property type="term" value="F:exonuclease activity"/>
    <property type="evidence" value="ECO:0007669"/>
    <property type="project" value="UniProtKB-KW"/>
</dbReference>
<dbReference type="Gene3D" id="3.90.320.10">
    <property type="match status" value="1"/>
</dbReference>
<keyword evidence="2" id="KW-0378">Hydrolase</keyword>
<dbReference type="EMBL" id="BK015943">
    <property type="protein sequence ID" value="DAF86352.1"/>
    <property type="molecule type" value="Genomic_DNA"/>
</dbReference>
<dbReference type="SUPFAM" id="SSF52980">
    <property type="entry name" value="Restriction endonuclease-like"/>
    <property type="match status" value="1"/>
</dbReference>
<dbReference type="InterPro" id="IPR017482">
    <property type="entry name" value="Lambda-type_endonuclease"/>
</dbReference>
<keyword evidence="2" id="KW-0540">Nuclease</keyword>
<organism evidence="2">
    <name type="scientific">Siphoviridae sp. ctmxA102</name>
    <dbReference type="NCBI Taxonomy" id="2825657"/>
    <lineage>
        <taxon>Viruses</taxon>
        <taxon>Duplodnaviria</taxon>
        <taxon>Heunggongvirae</taxon>
        <taxon>Uroviricota</taxon>
        <taxon>Caudoviricetes</taxon>
    </lineage>
</organism>
<dbReference type="Pfam" id="PF09588">
    <property type="entry name" value="YqaJ"/>
    <property type="match status" value="1"/>
</dbReference>
<reference evidence="2" key="1">
    <citation type="journal article" date="2021" name="Proc. Natl. Acad. Sci. U.S.A.">
        <title>A Catalog of Tens of Thousands of Viruses from Human Metagenomes Reveals Hidden Associations with Chronic Diseases.</title>
        <authorList>
            <person name="Tisza M.J."/>
            <person name="Buck C.B."/>
        </authorList>
    </citation>
    <scope>NUCLEOTIDE SEQUENCE</scope>
    <source>
        <strain evidence="2">CtmxA102</strain>
    </source>
</reference>
<dbReference type="InterPro" id="IPR019080">
    <property type="entry name" value="YqaJ_viral_recombinase"/>
</dbReference>
<name>A0A8S5TW09_9CAUD</name>
<protein>
    <submittedName>
        <fullName evidence="2">Exonuclease</fullName>
    </submittedName>
</protein>
<proteinExistence type="predicted"/>
<feature type="domain" description="YqaJ viral recombinase" evidence="1">
    <location>
        <begin position="18"/>
        <end position="150"/>
    </location>
</feature>
<dbReference type="NCBIfam" id="TIGR03033">
    <property type="entry name" value="phage_rel_nuc"/>
    <property type="match status" value="1"/>
</dbReference>